<dbReference type="InterPro" id="IPR040756">
    <property type="entry name" value="Peptidase_M61_N"/>
</dbReference>
<proteinExistence type="predicted"/>
<evidence type="ECO:0000313" key="3">
    <source>
        <dbReference type="Proteomes" id="UP001467690"/>
    </source>
</evidence>
<protein>
    <submittedName>
        <fullName evidence="2">PDZ domain-containing protein</fullName>
    </submittedName>
</protein>
<dbReference type="Gene3D" id="2.30.42.10">
    <property type="match status" value="1"/>
</dbReference>
<dbReference type="InterPro" id="IPR007963">
    <property type="entry name" value="Peptidase_M61_catalytic"/>
</dbReference>
<dbReference type="Pfam" id="PF05299">
    <property type="entry name" value="Peptidase_M61"/>
    <property type="match status" value="1"/>
</dbReference>
<dbReference type="PIRSF" id="PIRSF016493">
    <property type="entry name" value="Glycyl_aminpptds"/>
    <property type="match status" value="1"/>
</dbReference>
<dbReference type="SMART" id="SM00228">
    <property type="entry name" value="PDZ"/>
    <property type="match status" value="1"/>
</dbReference>
<sequence>MSIQYSVNFDEANKHIFNVKIAIPKHEQSVLNLSLPAWIPGSYMIRDFSKNIINLTANKGREALTIKLIDKQNWSIHSGGEAFTVEYQVYAFDSSVRTAYLDQSRAFFNGTSLFICVNEFQDQKHEVELLAPNFTDNWKVATGLQRATETSVYRFGKYYSDNYAQLIDCPVEIGDFTHLEFEVAGTPHYLILNGKHYADTRRLVKDVTKLCQHHIDLFERETGGKPPFKEYWFLTNILPSGFGGLEHKNSTALLCSTFDFPNVNKPDELSDGYKTFLSLVSHEYFHNWNVCRIKPEEFVPYSLNSESYTQQLWAFEGITSYYDDLSLFRTGIISFEDYLKLKSQTISRVNRGKGQLKQNLIESSFYTWTKFYQQGPDAANNIVSYYTKGSLLALWLDLTIRKATNAAKSLDDVMRALWTEFVNKGADYKGTQLDTIITIVDGLIVSDTTASAAHSTNIRETFYQLLNDKAPIPLTELLADFGVELKQVPSKAASLLDKSPDAHSPYLGFMFKESKLGVDVMQVLEDSPAEKAGISVQDNIIAIDNIVVSKGNFANVVNNLVLNQDYTVSYIRNGELFNSVIQLSDAVNELSQMTVIDAEKAKNWQTPT</sequence>
<dbReference type="InterPro" id="IPR027268">
    <property type="entry name" value="Peptidase_M4/M1_CTD_sf"/>
</dbReference>
<dbReference type="Pfam" id="PF17899">
    <property type="entry name" value="Peptidase_M61_N"/>
    <property type="match status" value="1"/>
</dbReference>
<keyword evidence="3" id="KW-1185">Reference proteome</keyword>
<dbReference type="Gene3D" id="2.60.40.3650">
    <property type="match status" value="1"/>
</dbReference>
<dbReference type="PROSITE" id="PS50106">
    <property type="entry name" value="PDZ"/>
    <property type="match status" value="1"/>
</dbReference>
<dbReference type="InterPro" id="IPR001478">
    <property type="entry name" value="PDZ"/>
</dbReference>
<name>A0ABV1RLW4_9ALTE</name>
<comment type="caution">
    <text evidence="2">The sequence shown here is derived from an EMBL/GenBank/DDBJ whole genome shotgun (WGS) entry which is preliminary data.</text>
</comment>
<dbReference type="Pfam" id="PF13180">
    <property type="entry name" value="PDZ_2"/>
    <property type="match status" value="1"/>
</dbReference>
<gene>
    <name evidence="2" type="ORF">ABS311_18805</name>
</gene>
<accession>A0ABV1RLW4</accession>
<reference evidence="2 3" key="1">
    <citation type="submission" date="2024-06" db="EMBL/GenBank/DDBJ databases">
        <authorList>
            <person name="Chen R.Y."/>
        </authorList>
    </citation>
    <scope>NUCLEOTIDE SEQUENCE [LARGE SCALE GENOMIC DNA]</scope>
    <source>
        <strain evidence="2 3">D2</strain>
    </source>
</reference>
<dbReference type="RefSeq" id="WP_350402965.1">
    <property type="nucleotide sequence ID" value="NZ_JBELOE010000280.1"/>
</dbReference>
<evidence type="ECO:0000313" key="2">
    <source>
        <dbReference type="EMBL" id="MER2493928.1"/>
    </source>
</evidence>
<dbReference type="Proteomes" id="UP001467690">
    <property type="component" value="Unassembled WGS sequence"/>
</dbReference>
<dbReference type="InterPro" id="IPR024191">
    <property type="entry name" value="Peptidase_M61"/>
</dbReference>
<dbReference type="SUPFAM" id="SSF55486">
    <property type="entry name" value="Metalloproteases ('zincins'), catalytic domain"/>
    <property type="match status" value="1"/>
</dbReference>
<organism evidence="2 3">
    <name type="scientific">Catenovulum sediminis</name>
    <dbReference type="NCBI Taxonomy" id="1740262"/>
    <lineage>
        <taxon>Bacteria</taxon>
        <taxon>Pseudomonadati</taxon>
        <taxon>Pseudomonadota</taxon>
        <taxon>Gammaproteobacteria</taxon>
        <taxon>Alteromonadales</taxon>
        <taxon>Alteromonadaceae</taxon>
        <taxon>Catenovulum</taxon>
    </lineage>
</organism>
<feature type="domain" description="PDZ" evidence="1">
    <location>
        <begin position="493"/>
        <end position="560"/>
    </location>
</feature>
<dbReference type="Gene3D" id="1.10.390.10">
    <property type="entry name" value="Neutral Protease Domain 2"/>
    <property type="match status" value="1"/>
</dbReference>
<dbReference type="EMBL" id="JBELOE010000280">
    <property type="protein sequence ID" value="MER2493928.1"/>
    <property type="molecule type" value="Genomic_DNA"/>
</dbReference>
<dbReference type="InterPro" id="IPR036034">
    <property type="entry name" value="PDZ_sf"/>
</dbReference>
<evidence type="ECO:0000259" key="1">
    <source>
        <dbReference type="PROSITE" id="PS50106"/>
    </source>
</evidence>
<dbReference type="SUPFAM" id="SSF50156">
    <property type="entry name" value="PDZ domain-like"/>
    <property type="match status" value="1"/>
</dbReference>